<dbReference type="SUPFAM" id="SSF58104">
    <property type="entry name" value="Methyl-accepting chemotaxis protein (MCP) signaling domain"/>
    <property type="match status" value="1"/>
</dbReference>
<keyword evidence="1 2" id="KW-0807">Transducer</keyword>
<dbReference type="Proteomes" id="UP000467132">
    <property type="component" value="Unassembled WGS sequence"/>
</dbReference>
<dbReference type="InterPro" id="IPR004089">
    <property type="entry name" value="MCPsignal_dom"/>
</dbReference>
<evidence type="ECO:0000256" key="3">
    <source>
        <dbReference type="SAM" id="Phobius"/>
    </source>
</evidence>
<dbReference type="PROSITE" id="PS50111">
    <property type="entry name" value="CHEMOTAXIS_TRANSDUC_2"/>
    <property type="match status" value="1"/>
</dbReference>
<evidence type="ECO:0000313" key="5">
    <source>
        <dbReference type="EMBL" id="NBI06424.1"/>
    </source>
</evidence>
<comment type="caution">
    <text evidence="5">The sequence shown here is derived from an EMBL/GenBank/DDBJ whole genome shotgun (WGS) entry which is preliminary data.</text>
</comment>
<dbReference type="GO" id="GO:0016020">
    <property type="term" value="C:membrane"/>
    <property type="evidence" value="ECO:0007669"/>
    <property type="project" value="InterPro"/>
</dbReference>
<feature type="transmembrane region" description="Helical" evidence="3">
    <location>
        <begin position="20"/>
        <end position="41"/>
    </location>
</feature>
<name>A0A845QWQ6_9CLOT</name>
<dbReference type="RefSeq" id="WP_160196906.1">
    <property type="nucleotide sequence ID" value="NZ_QXXA01000006.1"/>
</dbReference>
<dbReference type="SMART" id="SM00283">
    <property type="entry name" value="MA"/>
    <property type="match status" value="1"/>
</dbReference>
<feature type="transmembrane region" description="Helical" evidence="3">
    <location>
        <begin position="48"/>
        <end position="68"/>
    </location>
</feature>
<gene>
    <name evidence="5" type="ORF">D3Z33_06055</name>
</gene>
<accession>A0A845QWQ6</accession>
<dbReference type="PANTHER" id="PTHR32089:SF112">
    <property type="entry name" value="LYSOZYME-LIKE PROTEIN-RELATED"/>
    <property type="match status" value="1"/>
</dbReference>
<keyword evidence="3" id="KW-0812">Transmembrane</keyword>
<keyword evidence="3" id="KW-0472">Membrane</keyword>
<feature type="transmembrane region" description="Helical" evidence="3">
    <location>
        <begin position="88"/>
        <end position="107"/>
    </location>
</feature>
<sequence>MREDTNTIIDYQKKTLKFVLIIYSISGLLAATTFSVMKYLGLYSSIKWLDLSLFGLLIIVESIIFYLMHRKTVDNGNFNKKNFNILKYIIFIMTFINYLYLVFMIPSKELWMSIFYFIILGALFLDVKLNIAFIITGIISQIAIFTFNSNTLPSEELIIQEFVIRAIIITLTSFGIFIFTLFASNILNQIQKREEELANNNQKISNIFNRTSEFADSLLDSSKMVSTIAEEESTAMQEIAYTSDNVLQSSNSMLDKSKKNTNILDELLSENESIHNKTNNSRSIALELIEKSNKNEISLNEASNIMNKIKERIEFTFDATRKLQDKAEEVDEILVIIGNIAEQTNLLALNASIEAARAGESGRGFVVVAEEIRKLAENTKHSLKDVAGITTELKTKISDVEDLMTNNNNHITEGNNIVGDTVHNVKDMISELKDFTETIKNINVMTKGQLNKTKEIVNFNENIYENTESTIGEFNTLIQSIQQSAAMSEELSANAENLKDIAVQMNELIK</sequence>
<feature type="transmembrane region" description="Helical" evidence="3">
    <location>
        <begin position="114"/>
        <end position="142"/>
    </location>
</feature>
<evidence type="ECO:0000256" key="2">
    <source>
        <dbReference type="PROSITE-ProRule" id="PRU00284"/>
    </source>
</evidence>
<keyword evidence="3" id="KW-1133">Transmembrane helix</keyword>
<organism evidence="5 6">
    <name type="scientific">Senegalia massiliensis</name>
    <dbReference type="NCBI Taxonomy" id="1720316"/>
    <lineage>
        <taxon>Bacteria</taxon>
        <taxon>Bacillati</taxon>
        <taxon>Bacillota</taxon>
        <taxon>Clostridia</taxon>
        <taxon>Eubacteriales</taxon>
        <taxon>Clostridiaceae</taxon>
        <taxon>Senegalia</taxon>
    </lineage>
</organism>
<reference evidence="5 6" key="1">
    <citation type="submission" date="2018-08" db="EMBL/GenBank/DDBJ databases">
        <title>Murine metabolic-syndrome-specific gut microbial biobank.</title>
        <authorList>
            <person name="Liu C."/>
        </authorList>
    </citation>
    <scope>NUCLEOTIDE SEQUENCE [LARGE SCALE GENOMIC DNA]</scope>
    <source>
        <strain evidence="5 6">583</strain>
    </source>
</reference>
<dbReference type="Gene3D" id="1.10.287.950">
    <property type="entry name" value="Methyl-accepting chemotaxis protein"/>
    <property type="match status" value="1"/>
</dbReference>
<dbReference type="Pfam" id="PF00015">
    <property type="entry name" value="MCPsignal"/>
    <property type="match status" value="1"/>
</dbReference>
<evidence type="ECO:0000256" key="1">
    <source>
        <dbReference type="ARBA" id="ARBA00023224"/>
    </source>
</evidence>
<evidence type="ECO:0000313" key="6">
    <source>
        <dbReference type="Proteomes" id="UP000467132"/>
    </source>
</evidence>
<dbReference type="OrthoDB" id="9811961at2"/>
<protein>
    <submittedName>
        <fullName evidence="5">Methyl-accepting transducer</fullName>
    </submittedName>
</protein>
<dbReference type="PANTHER" id="PTHR32089">
    <property type="entry name" value="METHYL-ACCEPTING CHEMOTAXIS PROTEIN MCPB"/>
    <property type="match status" value="1"/>
</dbReference>
<dbReference type="EMBL" id="QXXA01000006">
    <property type="protein sequence ID" value="NBI06424.1"/>
    <property type="molecule type" value="Genomic_DNA"/>
</dbReference>
<proteinExistence type="predicted"/>
<feature type="transmembrane region" description="Helical" evidence="3">
    <location>
        <begin position="162"/>
        <end position="183"/>
    </location>
</feature>
<feature type="domain" description="Methyl-accepting transducer" evidence="4">
    <location>
        <begin position="228"/>
        <end position="499"/>
    </location>
</feature>
<evidence type="ECO:0000259" key="4">
    <source>
        <dbReference type="PROSITE" id="PS50111"/>
    </source>
</evidence>
<keyword evidence="6" id="KW-1185">Reference proteome</keyword>
<dbReference type="AlphaFoldDB" id="A0A845QWQ6"/>
<dbReference type="GO" id="GO:0007165">
    <property type="term" value="P:signal transduction"/>
    <property type="evidence" value="ECO:0007669"/>
    <property type="project" value="UniProtKB-KW"/>
</dbReference>